<evidence type="ECO:0000313" key="20">
    <source>
        <dbReference type="Proteomes" id="UP000274131"/>
    </source>
</evidence>
<evidence type="ECO:0000256" key="13">
    <source>
        <dbReference type="ARBA" id="ARBA00047899"/>
    </source>
</evidence>
<evidence type="ECO:0000256" key="10">
    <source>
        <dbReference type="ARBA" id="ARBA00023121"/>
    </source>
</evidence>
<dbReference type="STRING" id="51028.A0A0N4V7V6"/>
<dbReference type="SUPFAM" id="SSF56112">
    <property type="entry name" value="Protein kinase-like (PK-like)"/>
    <property type="match status" value="1"/>
</dbReference>
<dbReference type="Gene3D" id="3.30.310.80">
    <property type="entry name" value="Kinase associated domain 1, KA1"/>
    <property type="match status" value="1"/>
</dbReference>
<dbReference type="GO" id="GO:0004674">
    <property type="term" value="F:protein serine/threonine kinase activity"/>
    <property type="evidence" value="ECO:0007669"/>
    <property type="project" value="UniProtKB-KW"/>
</dbReference>
<keyword evidence="12" id="KW-0131">Cell cycle</keyword>
<dbReference type="InterPro" id="IPR011009">
    <property type="entry name" value="Kinase-like_dom_sf"/>
</dbReference>
<evidence type="ECO:0000256" key="12">
    <source>
        <dbReference type="ARBA" id="ARBA00023306"/>
    </source>
</evidence>
<dbReference type="InterPro" id="IPR028375">
    <property type="entry name" value="KA1/Ssp2_C"/>
</dbReference>
<accession>A0A0N4V7V6</accession>
<evidence type="ECO:0000256" key="15">
    <source>
        <dbReference type="PROSITE-ProRule" id="PRU10141"/>
    </source>
</evidence>
<dbReference type="PROSITE" id="PS50011">
    <property type="entry name" value="PROTEIN_KINASE_DOM"/>
    <property type="match status" value="1"/>
</dbReference>
<dbReference type="Proteomes" id="UP000274131">
    <property type="component" value="Unassembled WGS sequence"/>
</dbReference>
<dbReference type="FunFam" id="3.30.200.20:FF:000003">
    <property type="entry name" value="Non-specific serine/threonine protein kinase"/>
    <property type="match status" value="1"/>
</dbReference>
<evidence type="ECO:0000256" key="9">
    <source>
        <dbReference type="ARBA" id="ARBA00022840"/>
    </source>
</evidence>
<evidence type="ECO:0000256" key="14">
    <source>
        <dbReference type="ARBA" id="ARBA00048679"/>
    </source>
</evidence>
<dbReference type="EC" id="2.7.11.1" evidence="3"/>
<organism evidence="21">
    <name type="scientific">Enterobius vermicularis</name>
    <name type="common">Human pinworm</name>
    <dbReference type="NCBI Taxonomy" id="51028"/>
    <lineage>
        <taxon>Eukaryota</taxon>
        <taxon>Metazoa</taxon>
        <taxon>Ecdysozoa</taxon>
        <taxon>Nematoda</taxon>
        <taxon>Chromadorea</taxon>
        <taxon>Rhabditida</taxon>
        <taxon>Spirurina</taxon>
        <taxon>Oxyuridomorpha</taxon>
        <taxon>Oxyuroidea</taxon>
        <taxon>Oxyuridae</taxon>
        <taxon>Enterobius</taxon>
    </lineage>
</organism>
<dbReference type="PANTHER" id="PTHR24346:SF30">
    <property type="entry name" value="MATERNAL EMBRYONIC LEUCINE ZIPPER KINASE"/>
    <property type="match status" value="1"/>
</dbReference>
<evidence type="ECO:0000256" key="2">
    <source>
        <dbReference type="ARBA" id="ARBA00006234"/>
    </source>
</evidence>
<comment type="catalytic activity">
    <reaction evidence="13">
        <text>L-threonyl-[protein] + ATP = O-phospho-L-threonyl-[protein] + ADP + H(+)</text>
        <dbReference type="Rhea" id="RHEA:46608"/>
        <dbReference type="Rhea" id="RHEA-COMP:11060"/>
        <dbReference type="Rhea" id="RHEA-COMP:11605"/>
        <dbReference type="ChEBI" id="CHEBI:15378"/>
        <dbReference type="ChEBI" id="CHEBI:30013"/>
        <dbReference type="ChEBI" id="CHEBI:30616"/>
        <dbReference type="ChEBI" id="CHEBI:61977"/>
        <dbReference type="ChEBI" id="CHEBI:456216"/>
        <dbReference type="EC" id="2.7.11.1"/>
    </reaction>
</comment>
<feature type="domain" description="Protein kinase" evidence="17">
    <location>
        <begin position="27"/>
        <end position="281"/>
    </location>
</feature>
<dbReference type="GO" id="GO:0005524">
    <property type="term" value="F:ATP binding"/>
    <property type="evidence" value="ECO:0007669"/>
    <property type="project" value="UniProtKB-UniRule"/>
</dbReference>
<evidence type="ECO:0000256" key="6">
    <source>
        <dbReference type="ARBA" id="ARBA00022679"/>
    </source>
</evidence>
<dbReference type="WBParaSite" id="EVEC_0000638101-mRNA-1">
    <property type="protein sequence ID" value="EVEC_0000638101-mRNA-1"/>
    <property type="gene ID" value="EVEC_0000638101"/>
</dbReference>
<evidence type="ECO:0000256" key="5">
    <source>
        <dbReference type="ARBA" id="ARBA00022527"/>
    </source>
</evidence>
<dbReference type="PANTHER" id="PTHR24346">
    <property type="entry name" value="MAP/MICROTUBULE AFFINITY-REGULATING KINASE"/>
    <property type="match status" value="1"/>
</dbReference>
<feature type="domain" description="KA1" evidence="18">
    <location>
        <begin position="671"/>
        <end position="723"/>
    </location>
</feature>
<dbReference type="SMART" id="SM00220">
    <property type="entry name" value="S_TKc"/>
    <property type="match status" value="1"/>
</dbReference>
<evidence type="ECO:0000313" key="21">
    <source>
        <dbReference type="WBParaSite" id="EVEC_0000638101-mRNA-1"/>
    </source>
</evidence>
<feature type="region of interest" description="Disordered" evidence="16">
    <location>
        <begin position="551"/>
        <end position="591"/>
    </location>
</feature>
<reference evidence="19 20" key="2">
    <citation type="submission" date="2018-10" db="EMBL/GenBank/DDBJ databases">
        <authorList>
            <consortium name="Pathogen Informatics"/>
        </authorList>
    </citation>
    <scope>NUCLEOTIDE SEQUENCE [LARGE SCALE GENOMIC DNA]</scope>
</reference>
<evidence type="ECO:0000256" key="4">
    <source>
        <dbReference type="ARBA" id="ARBA00022475"/>
    </source>
</evidence>
<name>A0A0N4V7V6_ENTVE</name>
<feature type="binding site" evidence="15">
    <location>
        <position position="56"/>
    </location>
    <ligand>
        <name>ATP</name>
        <dbReference type="ChEBI" id="CHEBI:30616"/>
    </ligand>
</feature>
<keyword evidence="8" id="KW-0418">Kinase</keyword>
<evidence type="ECO:0000259" key="18">
    <source>
        <dbReference type="PROSITE" id="PS50032"/>
    </source>
</evidence>
<proteinExistence type="inferred from homology"/>
<dbReference type="InterPro" id="IPR017441">
    <property type="entry name" value="Protein_kinase_ATP_BS"/>
</dbReference>
<evidence type="ECO:0000313" key="19">
    <source>
        <dbReference type="EMBL" id="VDD91241.1"/>
    </source>
</evidence>
<dbReference type="InterPro" id="IPR000719">
    <property type="entry name" value="Prot_kinase_dom"/>
</dbReference>
<dbReference type="CDD" id="cd12198">
    <property type="entry name" value="MELK_C"/>
    <property type="match status" value="1"/>
</dbReference>
<dbReference type="GO" id="GO:0008289">
    <property type="term" value="F:lipid binding"/>
    <property type="evidence" value="ECO:0007669"/>
    <property type="project" value="UniProtKB-KW"/>
</dbReference>
<evidence type="ECO:0000256" key="7">
    <source>
        <dbReference type="ARBA" id="ARBA00022741"/>
    </source>
</evidence>
<evidence type="ECO:0000256" key="8">
    <source>
        <dbReference type="ARBA" id="ARBA00022777"/>
    </source>
</evidence>
<keyword evidence="7 15" id="KW-0547">Nucleotide-binding</keyword>
<gene>
    <name evidence="19" type="ORF">EVEC_LOCUS5992</name>
</gene>
<evidence type="ECO:0000256" key="3">
    <source>
        <dbReference type="ARBA" id="ARBA00012513"/>
    </source>
</evidence>
<keyword evidence="20" id="KW-1185">Reference proteome</keyword>
<protein>
    <recommendedName>
        <fullName evidence="3">non-specific serine/threonine protein kinase</fullName>
        <ecNumber evidence="3">2.7.11.1</ecNumber>
    </recommendedName>
</protein>
<dbReference type="Pfam" id="PF21594">
    <property type="entry name" value="UBA_MELK"/>
    <property type="match status" value="1"/>
</dbReference>
<dbReference type="SUPFAM" id="SSF103243">
    <property type="entry name" value="KA1-like"/>
    <property type="match status" value="1"/>
</dbReference>
<dbReference type="OrthoDB" id="193931at2759"/>
<comment type="subcellular location">
    <subcellularLocation>
        <location evidence="1">Cell membrane</location>
        <topology evidence="1">Peripheral membrane protein</topology>
    </subcellularLocation>
</comment>
<dbReference type="Pfam" id="PF02149">
    <property type="entry name" value="KA1"/>
    <property type="match status" value="1"/>
</dbReference>
<keyword evidence="10" id="KW-0446">Lipid-binding</keyword>
<dbReference type="PROSITE" id="PS00108">
    <property type="entry name" value="PROTEIN_KINASE_ST"/>
    <property type="match status" value="1"/>
</dbReference>
<dbReference type="PROSITE" id="PS00107">
    <property type="entry name" value="PROTEIN_KINASE_ATP"/>
    <property type="match status" value="1"/>
</dbReference>
<evidence type="ECO:0000256" key="11">
    <source>
        <dbReference type="ARBA" id="ARBA00023136"/>
    </source>
</evidence>
<keyword evidence="5" id="KW-0723">Serine/threonine-protein kinase</keyword>
<comment type="catalytic activity">
    <reaction evidence="14">
        <text>L-seryl-[protein] + ATP = O-phospho-L-seryl-[protein] + ADP + H(+)</text>
        <dbReference type="Rhea" id="RHEA:17989"/>
        <dbReference type="Rhea" id="RHEA-COMP:9863"/>
        <dbReference type="Rhea" id="RHEA-COMP:11604"/>
        <dbReference type="ChEBI" id="CHEBI:15378"/>
        <dbReference type="ChEBI" id="CHEBI:29999"/>
        <dbReference type="ChEBI" id="CHEBI:30616"/>
        <dbReference type="ChEBI" id="CHEBI:83421"/>
        <dbReference type="ChEBI" id="CHEBI:456216"/>
        <dbReference type="EC" id="2.7.11.1"/>
    </reaction>
</comment>
<reference evidence="21" key="1">
    <citation type="submission" date="2017-02" db="UniProtKB">
        <authorList>
            <consortium name="WormBaseParasite"/>
        </authorList>
    </citation>
    <scope>IDENTIFICATION</scope>
</reference>
<evidence type="ECO:0000256" key="16">
    <source>
        <dbReference type="SAM" id="MobiDB-lite"/>
    </source>
</evidence>
<keyword evidence="11" id="KW-0472">Membrane</keyword>
<dbReference type="AlphaFoldDB" id="A0A0N4V7V6"/>
<dbReference type="InterPro" id="IPR048637">
    <property type="entry name" value="MELK_UBA"/>
</dbReference>
<dbReference type="PROSITE" id="PS50032">
    <property type="entry name" value="KA1"/>
    <property type="match status" value="1"/>
</dbReference>
<dbReference type="Gene3D" id="1.10.510.10">
    <property type="entry name" value="Transferase(Phosphotransferase) domain 1"/>
    <property type="match status" value="1"/>
</dbReference>
<evidence type="ECO:0000259" key="17">
    <source>
        <dbReference type="PROSITE" id="PS50011"/>
    </source>
</evidence>
<evidence type="ECO:0000256" key="1">
    <source>
        <dbReference type="ARBA" id="ARBA00004202"/>
    </source>
</evidence>
<dbReference type="CDD" id="cd14341">
    <property type="entry name" value="UBA_MELK"/>
    <property type="match status" value="1"/>
</dbReference>
<comment type="similarity">
    <text evidence="2">Belongs to the protein kinase superfamily. CAMK Ser/Thr protein kinase family. SNF1 subfamily.</text>
</comment>
<keyword evidence="9 15" id="KW-0067">ATP-binding</keyword>
<dbReference type="EMBL" id="UXUI01008336">
    <property type="protein sequence ID" value="VDD91241.1"/>
    <property type="molecule type" value="Genomic_DNA"/>
</dbReference>
<dbReference type="FunFam" id="1.10.510.10:FF:000271">
    <property type="entry name" value="Non-specific serine/threonine protein kinase"/>
    <property type="match status" value="1"/>
</dbReference>
<dbReference type="InterPro" id="IPR008271">
    <property type="entry name" value="Ser/Thr_kinase_AS"/>
</dbReference>
<keyword evidence="6" id="KW-0808">Transferase</keyword>
<dbReference type="InterPro" id="IPR001772">
    <property type="entry name" value="KA1_dom"/>
</dbReference>
<dbReference type="GO" id="GO:0035556">
    <property type="term" value="P:intracellular signal transduction"/>
    <property type="evidence" value="ECO:0007669"/>
    <property type="project" value="TreeGrafter"/>
</dbReference>
<dbReference type="GO" id="GO:0005886">
    <property type="term" value="C:plasma membrane"/>
    <property type="evidence" value="ECO:0007669"/>
    <property type="project" value="UniProtKB-SubCell"/>
</dbReference>
<dbReference type="Pfam" id="PF00069">
    <property type="entry name" value="Pkinase"/>
    <property type="match status" value="1"/>
</dbReference>
<sequence length="723" mass="82124">MTRASLHSQSTGSAESTSSNEVLDGLYAVHDELGSGGFGKVKLATHLLTGQKVAIKIIDKQAIGDDLPRVTKELEALRKLSHQNICRLYQHIETEEKFYIVMEFCSGGEMFDYIVKKERLQESEARHFFRQLVQAIAYVHNMGFAHRDLKPENLLLTEDLQLKLIDFGLCAHPRMGLNRPLDTCCGSPAYAAPELIQASGKAYLGHEADVWSMGVLLYALLCGTLPFEDDNMQVLYRKITRGIYNEPAFLSQGSKELLRSMLQVNPKNRITVKELIEHEWINMNYSHTLKWQSIYDPKIVDEDVTREIACHFCRSYREMESMLKEWRFDYITATYFLLLNLKRKGMQYALPVRRVSYETGSEKQNILTSPTIHASLGQDLDRSGLEEGVVLDENDGCAESSSSEGENLKPAVDDDIFLKPHARLGVHDRLLENWIINAFFFFLQNASYARAMLNMPAIYTGRSPKRLQDYNVYHPGGDSQVLNYPAFATPVRKRGKPIIPLQFDIQACGRIGDFNKENFRPATVRVRGPFKVCDETRPRSGVYVTPARNPLHSVFVTPKQSRSHSSERNTPPSTPGSCGERAPRSATKTPRLRQRVFASLERQADRMINLLTPRKLKNTSPGVLKHTKTMVNVSITSSRNPDLVRCELIKAFADEHLSIEQRGWKITGKKRDDCGRFMTVELEIVLIEMGNQERLVGVKRKRLSGDAFMYKKVCEQILRLAGL</sequence>
<dbReference type="GO" id="GO:0005737">
    <property type="term" value="C:cytoplasm"/>
    <property type="evidence" value="ECO:0007669"/>
    <property type="project" value="TreeGrafter"/>
</dbReference>
<keyword evidence="4" id="KW-1003">Cell membrane</keyword>